<sequence length="94" mass="10132">MFDLIKLLASRFDNPVAATQHKKKIAIMRRAQATSAADNPFVIIDGPAFQPPWKVVKGVTLAGTVVNANDVLDCWSIGILAVAEKPDGKMLGEE</sequence>
<dbReference type="EMBL" id="JADOUF010000001">
    <property type="protein sequence ID" value="MBG6137530.1"/>
    <property type="molecule type" value="Genomic_DNA"/>
</dbReference>
<name>A0A8J7GHB9_9ACTN</name>
<evidence type="ECO:0000313" key="1">
    <source>
        <dbReference type="EMBL" id="MBG6137530.1"/>
    </source>
</evidence>
<dbReference type="Proteomes" id="UP000622552">
    <property type="component" value="Unassembled WGS sequence"/>
</dbReference>
<comment type="caution">
    <text evidence="1">The sequence shown here is derived from an EMBL/GenBank/DDBJ whole genome shotgun (WGS) entry which is preliminary data.</text>
</comment>
<keyword evidence="2" id="KW-1185">Reference proteome</keyword>
<protein>
    <submittedName>
        <fullName evidence="1">Uncharacterized protein</fullName>
    </submittedName>
</protein>
<gene>
    <name evidence="1" type="ORF">IW245_003724</name>
</gene>
<reference evidence="1" key="1">
    <citation type="submission" date="2020-11" db="EMBL/GenBank/DDBJ databases">
        <title>Sequencing the genomes of 1000 actinobacteria strains.</title>
        <authorList>
            <person name="Klenk H.-P."/>
        </authorList>
    </citation>
    <scope>NUCLEOTIDE SEQUENCE</scope>
    <source>
        <strain evidence="1">DSM 45356</strain>
    </source>
</reference>
<evidence type="ECO:0000313" key="2">
    <source>
        <dbReference type="Proteomes" id="UP000622552"/>
    </source>
</evidence>
<dbReference type="AlphaFoldDB" id="A0A8J7GHB9"/>
<dbReference type="RefSeq" id="WP_197004385.1">
    <property type="nucleotide sequence ID" value="NZ_BONS01000020.1"/>
</dbReference>
<proteinExistence type="predicted"/>
<accession>A0A8J7GHB9</accession>
<organism evidence="1 2">
    <name type="scientific">Longispora fulva</name>
    <dbReference type="NCBI Taxonomy" id="619741"/>
    <lineage>
        <taxon>Bacteria</taxon>
        <taxon>Bacillati</taxon>
        <taxon>Actinomycetota</taxon>
        <taxon>Actinomycetes</taxon>
        <taxon>Micromonosporales</taxon>
        <taxon>Micromonosporaceae</taxon>
        <taxon>Longispora</taxon>
    </lineage>
</organism>